<evidence type="ECO:0000256" key="2">
    <source>
        <dbReference type="ARBA" id="ARBA00009399"/>
    </source>
</evidence>
<gene>
    <name evidence="8" type="ORF">IMZ08_05875</name>
</gene>
<comment type="similarity">
    <text evidence="2">Belongs to the GtrA family.</text>
</comment>
<evidence type="ECO:0000256" key="4">
    <source>
        <dbReference type="ARBA" id="ARBA00022989"/>
    </source>
</evidence>
<dbReference type="InterPro" id="IPR007267">
    <property type="entry name" value="GtrA_DPMS_TM"/>
</dbReference>
<reference evidence="8 9" key="1">
    <citation type="submission" date="2020-10" db="EMBL/GenBank/DDBJ databases">
        <title>Bacillus sp. HD4P25, an endophyte from a halophyte.</title>
        <authorList>
            <person name="Sun J.-Q."/>
        </authorList>
    </citation>
    <scope>NUCLEOTIDE SEQUENCE [LARGE SCALE GENOMIC DNA]</scope>
    <source>
        <strain evidence="8 9">YIM 93174</strain>
    </source>
</reference>
<dbReference type="EMBL" id="JADCLJ010000011">
    <property type="protein sequence ID" value="MBE4907591.1"/>
    <property type="molecule type" value="Genomic_DNA"/>
</dbReference>
<organism evidence="8 9">
    <name type="scientific">Litchfieldia luteola</name>
    <dbReference type="NCBI Taxonomy" id="682179"/>
    <lineage>
        <taxon>Bacteria</taxon>
        <taxon>Bacillati</taxon>
        <taxon>Bacillota</taxon>
        <taxon>Bacilli</taxon>
        <taxon>Bacillales</taxon>
        <taxon>Bacillaceae</taxon>
        <taxon>Litchfieldia</taxon>
    </lineage>
</organism>
<evidence type="ECO:0000256" key="6">
    <source>
        <dbReference type="SAM" id="Phobius"/>
    </source>
</evidence>
<keyword evidence="9" id="KW-1185">Reference proteome</keyword>
<keyword evidence="4 6" id="KW-1133">Transmembrane helix</keyword>
<feature type="transmembrane region" description="Helical" evidence="6">
    <location>
        <begin position="32"/>
        <end position="52"/>
    </location>
</feature>
<evidence type="ECO:0000259" key="7">
    <source>
        <dbReference type="Pfam" id="PF04138"/>
    </source>
</evidence>
<dbReference type="PANTHER" id="PTHR38459:SF1">
    <property type="entry name" value="PROPHAGE BACTOPRENOL-LINKED GLUCOSE TRANSLOCASE HOMOLOG"/>
    <property type="match status" value="1"/>
</dbReference>
<comment type="subcellular location">
    <subcellularLocation>
        <location evidence="1">Membrane</location>
        <topology evidence="1">Multi-pass membrane protein</topology>
    </subcellularLocation>
</comment>
<comment type="caution">
    <text evidence="8">The sequence shown here is derived from an EMBL/GenBank/DDBJ whole genome shotgun (WGS) entry which is preliminary data.</text>
</comment>
<dbReference type="Pfam" id="PF04138">
    <property type="entry name" value="GtrA_DPMS_TM"/>
    <property type="match status" value="1"/>
</dbReference>
<feature type="transmembrane region" description="Helical" evidence="6">
    <location>
        <begin position="72"/>
        <end position="95"/>
    </location>
</feature>
<accession>A0ABR9QGM8</accession>
<proteinExistence type="inferred from homology"/>
<feature type="transmembrane region" description="Helical" evidence="6">
    <location>
        <begin position="7"/>
        <end position="26"/>
    </location>
</feature>
<keyword evidence="5 6" id="KW-0472">Membrane</keyword>
<evidence type="ECO:0000313" key="9">
    <source>
        <dbReference type="Proteomes" id="UP001516662"/>
    </source>
</evidence>
<dbReference type="PANTHER" id="PTHR38459">
    <property type="entry name" value="PROPHAGE BACTOPRENOL-LINKED GLUCOSE TRANSLOCASE HOMOLOG"/>
    <property type="match status" value="1"/>
</dbReference>
<dbReference type="Proteomes" id="UP001516662">
    <property type="component" value="Unassembled WGS sequence"/>
</dbReference>
<keyword evidence="3 6" id="KW-0812">Transmembrane</keyword>
<evidence type="ECO:0000256" key="5">
    <source>
        <dbReference type="ARBA" id="ARBA00023136"/>
    </source>
</evidence>
<protein>
    <submittedName>
        <fullName evidence="8">GtrA family protein</fullName>
    </submittedName>
</protein>
<feature type="domain" description="GtrA/DPMS transmembrane" evidence="7">
    <location>
        <begin position="7"/>
        <end position="120"/>
    </location>
</feature>
<evidence type="ECO:0000313" key="8">
    <source>
        <dbReference type="EMBL" id="MBE4907591.1"/>
    </source>
</evidence>
<dbReference type="InterPro" id="IPR051401">
    <property type="entry name" value="GtrA_CellWall_Glycosyl"/>
</dbReference>
<evidence type="ECO:0000256" key="3">
    <source>
        <dbReference type="ARBA" id="ARBA00022692"/>
    </source>
</evidence>
<dbReference type="RefSeq" id="WP_193535064.1">
    <property type="nucleotide sequence ID" value="NZ_JAGGKM010000009.1"/>
</dbReference>
<name>A0ABR9QGM8_9BACI</name>
<feature type="transmembrane region" description="Helical" evidence="6">
    <location>
        <begin position="101"/>
        <end position="118"/>
    </location>
</feature>
<evidence type="ECO:0000256" key="1">
    <source>
        <dbReference type="ARBA" id="ARBA00004141"/>
    </source>
</evidence>
<sequence length="123" mass="14111">MIKKFTKYSLVGVLCVAIYFLSMFIFVEQVNIEPVLASTISFIIMTLCSYILNKRYTFGGTYSHTQFVKFMIVASVGFVLNVGIMYTIVSIIALHYLIGELFTVLIIPAVNFLLNYYWTFNNK</sequence>